<feature type="compositionally biased region" description="Low complexity" evidence="2">
    <location>
        <begin position="700"/>
        <end position="709"/>
    </location>
</feature>
<comment type="caution">
    <text evidence="3">The sequence shown here is derived from an EMBL/GenBank/DDBJ whole genome shotgun (WGS) entry which is preliminary data.</text>
</comment>
<dbReference type="EMBL" id="MU154684">
    <property type="protein sequence ID" value="KAF9489071.1"/>
    <property type="molecule type" value="Genomic_DNA"/>
</dbReference>
<feature type="region of interest" description="Disordered" evidence="2">
    <location>
        <begin position="396"/>
        <end position="511"/>
    </location>
</feature>
<feature type="region of interest" description="Disordered" evidence="2">
    <location>
        <begin position="651"/>
        <end position="835"/>
    </location>
</feature>
<feature type="compositionally biased region" description="Basic residues" evidence="2">
    <location>
        <begin position="361"/>
        <end position="373"/>
    </location>
</feature>
<feature type="compositionally biased region" description="Polar residues" evidence="2">
    <location>
        <begin position="327"/>
        <end position="341"/>
    </location>
</feature>
<evidence type="ECO:0000256" key="1">
    <source>
        <dbReference type="SAM" id="Coils"/>
    </source>
</evidence>
<gene>
    <name evidence="3" type="ORF">BDN71DRAFT_1456571</name>
</gene>
<keyword evidence="1" id="KW-0175">Coiled coil</keyword>
<feature type="compositionally biased region" description="Acidic residues" evidence="2">
    <location>
        <begin position="741"/>
        <end position="766"/>
    </location>
</feature>
<keyword evidence="4" id="KW-1185">Reference proteome</keyword>
<feature type="compositionally biased region" description="Low complexity" evidence="2">
    <location>
        <begin position="812"/>
        <end position="828"/>
    </location>
</feature>
<evidence type="ECO:0000256" key="2">
    <source>
        <dbReference type="SAM" id="MobiDB-lite"/>
    </source>
</evidence>
<evidence type="ECO:0000313" key="4">
    <source>
        <dbReference type="Proteomes" id="UP000807025"/>
    </source>
</evidence>
<feature type="compositionally biased region" description="Polar residues" evidence="2">
    <location>
        <begin position="669"/>
        <end position="679"/>
    </location>
</feature>
<feature type="compositionally biased region" description="Acidic residues" evidence="2">
    <location>
        <begin position="789"/>
        <end position="811"/>
    </location>
</feature>
<feature type="compositionally biased region" description="Polar residues" evidence="2">
    <location>
        <begin position="539"/>
        <end position="555"/>
    </location>
</feature>
<organism evidence="3 4">
    <name type="scientific">Pleurotus eryngii</name>
    <name type="common">Boletus of the steppes</name>
    <dbReference type="NCBI Taxonomy" id="5323"/>
    <lineage>
        <taxon>Eukaryota</taxon>
        <taxon>Fungi</taxon>
        <taxon>Dikarya</taxon>
        <taxon>Basidiomycota</taxon>
        <taxon>Agaricomycotina</taxon>
        <taxon>Agaricomycetes</taxon>
        <taxon>Agaricomycetidae</taxon>
        <taxon>Agaricales</taxon>
        <taxon>Pleurotineae</taxon>
        <taxon>Pleurotaceae</taxon>
        <taxon>Pleurotus</taxon>
    </lineage>
</organism>
<proteinExistence type="predicted"/>
<sequence>MSSPQDSPSQPTTATTTTTVTMTDILSPPPISNVPSPDALTSQTHSQLASILADACKEAEHLRRELSSTRKRAEKAERLVAALSAISGQGPNSPTASSSPNVTPSAAVHNPDAARALILEYEERVVKAEQARDEAEARRRMVVDNWQQLERYLQGLEFHASDARAGFARIVADGGGPLVLADLNALPPASRSLFSSSSAMGPPVKGPHRNNSTSSTASTSNRATHYPLSSLPLPPHPAPGSRVRNRDSSMDEATQPPPKKARIVYAEPSNSPHLSNAQYAQQQSYGTPTLHAISRKDEVHVQYVDHHGQPIPPPNHEYPSPYPPSHTIQPHRSSRHATQTAYHHPQARLINDKYGASPNLHHPRSHSRSRSRSRSSSPESENIDELLLAATGDENQQQFPHVNPNHPNHPTHPQPRSNGQVMNGVHIHGHHPVTHSPSATPYQPHQPPRPYSPSSKWRQPPPPPSNAPMPSRRYSPPPQPIPPSMEYRATRSGRQSQAEPGPLPQPGQVQTYQTHVFAPVVTGAPVKKSKFGASGSSGNLTANGSQGQGDVNGVQSAPPPPSFPPTNAQGQRICRQCGLPGRYKEGKCVEKWGPGPQGPGTVCDRCRKKMKRVERRGTLEGQQLAAQTANAVAAAHNAAFQQQIPSVRTIQAPARADTMPMQQYKDDSSANLRSAITNSHRGRVPPSPPSIATLPEGTLSSHSRSNSRNGSRRPPKAGSSSPLVGEGGARKVGRMSKMDVDGGEPEPDADADGSGDGDGDGPEEDGDALRELAEIAGVADEIGSKEAEAGEEGVDADAEADAEDAEADLLEAVDAAEANSSNSSAGGSWMKSESL</sequence>
<dbReference type="OrthoDB" id="2162994at2759"/>
<accession>A0A9P5ZKD0</accession>
<feature type="compositionally biased region" description="Low complexity" evidence="2">
    <location>
        <begin position="12"/>
        <end position="23"/>
    </location>
</feature>
<feature type="compositionally biased region" description="Low complexity" evidence="2">
    <location>
        <begin position="396"/>
        <end position="408"/>
    </location>
</feature>
<feature type="region of interest" description="Disordered" evidence="2">
    <location>
        <begin position="83"/>
        <end position="107"/>
    </location>
</feature>
<dbReference type="AlphaFoldDB" id="A0A9P5ZKD0"/>
<evidence type="ECO:0000313" key="3">
    <source>
        <dbReference type="EMBL" id="KAF9489071.1"/>
    </source>
</evidence>
<feature type="compositionally biased region" description="Pro residues" evidence="2">
    <location>
        <begin position="310"/>
        <end position="324"/>
    </location>
</feature>
<protein>
    <submittedName>
        <fullName evidence="3">Uncharacterized protein</fullName>
    </submittedName>
</protein>
<reference evidence="3" key="1">
    <citation type="submission" date="2020-11" db="EMBL/GenBank/DDBJ databases">
        <authorList>
            <consortium name="DOE Joint Genome Institute"/>
            <person name="Ahrendt S."/>
            <person name="Riley R."/>
            <person name="Andreopoulos W."/>
            <person name="Labutti K."/>
            <person name="Pangilinan J."/>
            <person name="Ruiz-Duenas F.J."/>
            <person name="Barrasa J.M."/>
            <person name="Sanchez-Garcia M."/>
            <person name="Camarero S."/>
            <person name="Miyauchi S."/>
            <person name="Serrano A."/>
            <person name="Linde D."/>
            <person name="Babiker R."/>
            <person name="Drula E."/>
            <person name="Ayuso-Fernandez I."/>
            <person name="Pacheco R."/>
            <person name="Padilla G."/>
            <person name="Ferreira P."/>
            <person name="Barriuso J."/>
            <person name="Kellner H."/>
            <person name="Castanera R."/>
            <person name="Alfaro M."/>
            <person name="Ramirez L."/>
            <person name="Pisabarro A.G."/>
            <person name="Kuo A."/>
            <person name="Tritt A."/>
            <person name="Lipzen A."/>
            <person name="He G."/>
            <person name="Yan M."/>
            <person name="Ng V."/>
            <person name="Cullen D."/>
            <person name="Martin F."/>
            <person name="Rosso M.-N."/>
            <person name="Henrissat B."/>
            <person name="Hibbett D."/>
            <person name="Martinez A.T."/>
            <person name="Grigoriev I.V."/>
        </authorList>
    </citation>
    <scope>NUCLEOTIDE SEQUENCE</scope>
    <source>
        <strain evidence="3">ATCC 90797</strain>
    </source>
</reference>
<feature type="region of interest" description="Disordered" evidence="2">
    <location>
        <begin position="305"/>
        <end position="382"/>
    </location>
</feature>
<feature type="region of interest" description="Disordered" evidence="2">
    <location>
        <begin position="1"/>
        <end position="46"/>
    </location>
</feature>
<feature type="coiled-coil region" evidence="1">
    <location>
        <begin position="52"/>
        <end position="79"/>
    </location>
</feature>
<name>A0A9P5ZKD0_PLEER</name>
<feature type="compositionally biased region" description="Low complexity" evidence="2">
    <location>
        <begin position="209"/>
        <end position="231"/>
    </location>
</feature>
<feature type="compositionally biased region" description="Polar residues" evidence="2">
    <location>
        <begin position="1"/>
        <end position="11"/>
    </location>
</feature>
<feature type="region of interest" description="Disordered" evidence="2">
    <location>
        <begin position="193"/>
        <end position="260"/>
    </location>
</feature>
<feature type="compositionally biased region" description="Polar residues" evidence="2">
    <location>
        <begin position="86"/>
        <end position="104"/>
    </location>
</feature>
<dbReference type="Proteomes" id="UP000807025">
    <property type="component" value="Unassembled WGS sequence"/>
</dbReference>
<feature type="region of interest" description="Disordered" evidence="2">
    <location>
        <begin position="535"/>
        <end position="571"/>
    </location>
</feature>
<feature type="compositionally biased region" description="Polar residues" evidence="2">
    <location>
        <begin position="33"/>
        <end position="46"/>
    </location>
</feature>